<dbReference type="RefSeq" id="WP_170178833.1">
    <property type="nucleotide sequence ID" value="NZ_RBIL01000001.1"/>
</dbReference>
<evidence type="ECO:0000259" key="1">
    <source>
        <dbReference type="Pfam" id="PF12697"/>
    </source>
</evidence>
<dbReference type="Gene3D" id="3.40.50.1820">
    <property type="entry name" value="alpha/beta hydrolase"/>
    <property type="match status" value="1"/>
</dbReference>
<proteinExistence type="predicted"/>
<comment type="caution">
    <text evidence="2">The sequence shown here is derived from an EMBL/GenBank/DDBJ whole genome shotgun (WGS) entry which is preliminary data.</text>
</comment>
<name>A0A660L924_9ACTN</name>
<reference evidence="2 3" key="1">
    <citation type="submission" date="2018-10" db="EMBL/GenBank/DDBJ databases">
        <title>Genomic Encyclopedia of Archaeal and Bacterial Type Strains, Phase II (KMG-II): from individual species to whole genera.</title>
        <authorList>
            <person name="Goeker M."/>
        </authorList>
    </citation>
    <scope>NUCLEOTIDE SEQUENCE [LARGE SCALE GENOMIC DNA]</scope>
    <source>
        <strain evidence="2 3">DSM 14954</strain>
    </source>
</reference>
<dbReference type="AlphaFoldDB" id="A0A660L924"/>
<sequence length="254" mass="27096">MTLHVESEGTGEPVLLLHGVSGSGATYRWLTLEGRRTVRLTFRGHGRSGRAASYLLDDYVEDALSVLEDLGPAAIVGHSLGGVVAWTVAQRRPDLVTRLFLEDPPLFMGEPDAHAANPAIPPFRQRQSAVRAWQARGATEAEIEAELDPEGEQTPEALAARSHALHALDPKLLDPVIAGTLLATADTRAPVTVPVLILAADPALGSAFPPEHEARLAETHPDVKVVRLAGAPHTIHDTAAVRDEYVAQLVAFLG</sequence>
<dbReference type="Pfam" id="PF12697">
    <property type="entry name" value="Abhydrolase_6"/>
    <property type="match status" value="1"/>
</dbReference>
<dbReference type="PANTHER" id="PTHR43194:SF2">
    <property type="entry name" value="PEROXISOMAL MEMBRANE PROTEIN LPX1"/>
    <property type="match status" value="1"/>
</dbReference>
<dbReference type="InterPro" id="IPR000073">
    <property type="entry name" value="AB_hydrolase_1"/>
</dbReference>
<dbReference type="InterPro" id="IPR050228">
    <property type="entry name" value="Carboxylesterase_BioH"/>
</dbReference>
<gene>
    <name evidence="2" type="ORF">C8N24_0835</name>
</gene>
<evidence type="ECO:0000313" key="3">
    <source>
        <dbReference type="Proteomes" id="UP000278962"/>
    </source>
</evidence>
<keyword evidence="2" id="KW-0378">Hydrolase</keyword>
<protein>
    <submittedName>
        <fullName evidence="2">Alpha-beta hydrolase superfamily lysophospholipase</fullName>
    </submittedName>
</protein>
<dbReference type="PANTHER" id="PTHR43194">
    <property type="entry name" value="HYDROLASE ALPHA/BETA FOLD FAMILY"/>
    <property type="match status" value="1"/>
</dbReference>
<accession>A0A660L924</accession>
<evidence type="ECO:0000313" key="2">
    <source>
        <dbReference type="EMBL" id="RKQ91019.1"/>
    </source>
</evidence>
<keyword evidence="3" id="KW-1185">Reference proteome</keyword>
<dbReference type="Proteomes" id="UP000278962">
    <property type="component" value="Unassembled WGS sequence"/>
</dbReference>
<dbReference type="EMBL" id="RBIL01000001">
    <property type="protein sequence ID" value="RKQ91019.1"/>
    <property type="molecule type" value="Genomic_DNA"/>
</dbReference>
<dbReference type="InterPro" id="IPR029058">
    <property type="entry name" value="AB_hydrolase_fold"/>
</dbReference>
<dbReference type="SUPFAM" id="SSF53474">
    <property type="entry name" value="alpha/beta-Hydrolases"/>
    <property type="match status" value="1"/>
</dbReference>
<feature type="domain" description="AB hydrolase-1" evidence="1">
    <location>
        <begin position="14"/>
        <end position="238"/>
    </location>
</feature>
<dbReference type="GO" id="GO:0016787">
    <property type="term" value="F:hydrolase activity"/>
    <property type="evidence" value="ECO:0007669"/>
    <property type="project" value="UniProtKB-KW"/>
</dbReference>
<organism evidence="2 3">
    <name type="scientific">Solirubrobacter pauli</name>
    <dbReference type="NCBI Taxonomy" id="166793"/>
    <lineage>
        <taxon>Bacteria</taxon>
        <taxon>Bacillati</taxon>
        <taxon>Actinomycetota</taxon>
        <taxon>Thermoleophilia</taxon>
        <taxon>Solirubrobacterales</taxon>
        <taxon>Solirubrobacteraceae</taxon>
        <taxon>Solirubrobacter</taxon>
    </lineage>
</organism>